<sequence>MSAIVIGQRPVGPLAVFTYLVQCSSTREAVIIDPGGDERGLARWAEEE</sequence>
<name>X0TQQ7_9ZZZZ</name>
<protein>
    <recommendedName>
        <fullName evidence="2">Metallo-beta-lactamase domain-containing protein</fullName>
    </recommendedName>
</protein>
<reference evidence="1" key="1">
    <citation type="journal article" date="2014" name="Front. Microbiol.">
        <title>High frequency of phylogenetically diverse reductive dehalogenase-homologous genes in deep subseafloor sedimentary metagenomes.</title>
        <authorList>
            <person name="Kawai M."/>
            <person name="Futagami T."/>
            <person name="Toyoda A."/>
            <person name="Takaki Y."/>
            <person name="Nishi S."/>
            <person name="Hori S."/>
            <person name="Arai W."/>
            <person name="Tsubouchi T."/>
            <person name="Morono Y."/>
            <person name="Uchiyama I."/>
            <person name="Ito T."/>
            <person name="Fujiyama A."/>
            <person name="Inagaki F."/>
            <person name="Takami H."/>
        </authorList>
    </citation>
    <scope>NUCLEOTIDE SEQUENCE</scope>
    <source>
        <strain evidence="1">Expedition CK06-06</strain>
    </source>
</reference>
<dbReference type="AlphaFoldDB" id="X0TQQ7"/>
<proteinExistence type="predicted"/>
<dbReference type="InterPro" id="IPR036866">
    <property type="entry name" value="RibonucZ/Hydroxyglut_hydro"/>
</dbReference>
<accession>X0TQQ7</accession>
<organism evidence="1">
    <name type="scientific">marine sediment metagenome</name>
    <dbReference type="NCBI Taxonomy" id="412755"/>
    <lineage>
        <taxon>unclassified sequences</taxon>
        <taxon>metagenomes</taxon>
        <taxon>ecological metagenomes</taxon>
    </lineage>
</organism>
<feature type="non-terminal residue" evidence="1">
    <location>
        <position position="48"/>
    </location>
</feature>
<comment type="caution">
    <text evidence="1">The sequence shown here is derived from an EMBL/GenBank/DDBJ whole genome shotgun (WGS) entry which is preliminary data.</text>
</comment>
<dbReference type="Gene3D" id="3.60.15.10">
    <property type="entry name" value="Ribonuclease Z/Hydroxyacylglutathione hydrolase-like"/>
    <property type="match status" value="1"/>
</dbReference>
<dbReference type="EMBL" id="BARS01019317">
    <property type="protein sequence ID" value="GAF89551.1"/>
    <property type="molecule type" value="Genomic_DNA"/>
</dbReference>
<evidence type="ECO:0008006" key="2">
    <source>
        <dbReference type="Google" id="ProtNLM"/>
    </source>
</evidence>
<evidence type="ECO:0000313" key="1">
    <source>
        <dbReference type="EMBL" id="GAF89551.1"/>
    </source>
</evidence>
<gene>
    <name evidence="1" type="ORF">S01H1_31325</name>
</gene>